<name>A0A765J8A2_SALER</name>
<reference evidence="2" key="2">
    <citation type="submission" date="2020-02" db="EMBL/GenBank/DDBJ databases">
        <authorList>
            <consortium name="NCBI Pathogen Detection Project"/>
        </authorList>
    </citation>
    <scope>NUCLEOTIDE SEQUENCE</scope>
    <source>
        <strain evidence="2">MA.1102R13883</strain>
    </source>
</reference>
<accession>A0A765J8A2</accession>
<evidence type="ECO:0000256" key="1">
    <source>
        <dbReference type="SAM" id="MobiDB-lite"/>
    </source>
</evidence>
<gene>
    <name evidence="2" type="ORF">G8Q02_002080</name>
</gene>
<organism evidence="2">
    <name type="scientific">Salmonella enterica</name>
    <name type="common">Salmonella choleraesuis</name>
    <dbReference type="NCBI Taxonomy" id="28901"/>
    <lineage>
        <taxon>Bacteria</taxon>
        <taxon>Pseudomonadati</taxon>
        <taxon>Pseudomonadota</taxon>
        <taxon>Gammaproteobacteria</taxon>
        <taxon>Enterobacterales</taxon>
        <taxon>Enterobacteriaceae</taxon>
        <taxon>Salmonella</taxon>
    </lineage>
</organism>
<reference evidence="2" key="1">
    <citation type="journal article" date="2018" name="Genome Biol.">
        <title>SKESA: strategic k-mer extension for scrupulous assemblies.</title>
        <authorList>
            <person name="Souvorov A."/>
            <person name="Agarwala R."/>
            <person name="Lipman D.J."/>
        </authorList>
    </citation>
    <scope>NUCLEOTIDE SEQUENCE</scope>
    <source>
        <strain evidence="2">MA.1102R13883</strain>
    </source>
</reference>
<sequence>MTFLRLKINHSSPLRKIISRDVLTHAQKLAYRSGVAPHQATGFSSLNSLAGSRYVSVKRYFYARKTTYPRIMAGCSGEALRPAGFQTASLLTPLRLATTFSSVMARLHKLSLEAANMANSPQSQIVYLPYVSAVDPKSDQLARWVRETENQLLDRVKAALDEAGVAWIDMRTKERSKPADSDAVHNSPLAQVENADSEEEPDDIRYAIRQHLYYGDTLTRTFYNSRVFICKNAAQEYAEQYRHEFKTGQFTTQSEVTELTPQIVNEIRSEYGWNNPTTVYRALPDNWREGCDNAQ</sequence>
<protein>
    <submittedName>
        <fullName evidence="2">Uncharacterized protein</fullName>
    </submittedName>
</protein>
<comment type="caution">
    <text evidence="2">The sequence shown here is derived from an EMBL/GenBank/DDBJ whole genome shotgun (WGS) entry which is preliminary data.</text>
</comment>
<dbReference type="EMBL" id="DAAYSE010000004">
    <property type="protein sequence ID" value="HAG5538306.1"/>
    <property type="molecule type" value="Genomic_DNA"/>
</dbReference>
<evidence type="ECO:0000313" key="2">
    <source>
        <dbReference type="EMBL" id="HAG5538306.1"/>
    </source>
</evidence>
<dbReference type="AlphaFoldDB" id="A0A765J8A2"/>
<proteinExistence type="predicted"/>
<feature type="region of interest" description="Disordered" evidence="1">
    <location>
        <begin position="176"/>
        <end position="201"/>
    </location>
</feature>